<organism evidence="2 3">
    <name type="scientific">Spirosoma telluris</name>
    <dbReference type="NCBI Taxonomy" id="2183553"/>
    <lineage>
        <taxon>Bacteria</taxon>
        <taxon>Pseudomonadati</taxon>
        <taxon>Bacteroidota</taxon>
        <taxon>Cytophagia</taxon>
        <taxon>Cytophagales</taxon>
        <taxon>Cytophagaceae</taxon>
        <taxon>Spirosoma</taxon>
    </lineage>
</organism>
<feature type="domain" description="Gfo/Idh/MocA-like oxidoreductase N-terminal" evidence="1">
    <location>
        <begin position="50"/>
        <end position="182"/>
    </location>
</feature>
<dbReference type="PROSITE" id="PS51318">
    <property type="entry name" value="TAT"/>
    <property type="match status" value="1"/>
</dbReference>
<protein>
    <submittedName>
        <fullName evidence="2">Dehydrogenase</fullName>
    </submittedName>
</protein>
<dbReference type="EMBL" id="QLII01000001">
    <property type="protein sequence ID" value="RAI76200.1"/>
    <property type="molecule type" value="Genomic_DNA"/>
</dbReference>
<evidence type="ECO:0000259" key="1">
    <source>
        <dbReference type="Pfam" id="PF01408"/>
    </source>
</evidence>
<dbReference type="InterPro" id="IPR050463">
    <property type="entry name" value="Gfo/Idh/MocA_oxidrdct_glycsds"/>
</dbReference>
<dbReference type="PANTHER" id="PTHR43818:SF5">
    <property type="entry name" value="OXIDOREDUCTASE FAMILY PROTEIN"/>
    <property type="match status" value="1"/>
</dbReference>
<gene>
    <name evidence="2" type="ORF">HMF3257_22125</name>
</gene>
<dbReference type="GO" id="GO:0000166">
    <property type="term" value="F:nucleotide binding"/>
    <property type="evidence" value="ECO:0007669"/>
    <property type="project" value="InterPro"/>
</dbReference>
<dbReference type="PANTHER" id="PTHR43818">
    <property type="entry name" value="BCDNA.GH03377"/>
    <property type="match status" value="1"/>
</dbReference>
<reference evidence="2 3" key="1">
    <citation type="submission" date="2018-06" db="EMBL/GenBank/DDBJ databases">
        <title>Spirosoma sp. HMF3257 Genome sequencing and assembly.</title>
        <authorList>
            <person name="Kang H."/>
            <person name="Cha I."/>
            <person name="Kim H."/>
            <person name="Kang J."/>
            <person name="Joh K."/>
        </authorList>
    </citation>
    <scope>NUCLEOTIDE SEQUENCE [LARGE SCALE GENOMIC DNA]</scope>
    <source>
        <strain evidence="2 3">HMF3257</strain>
    </source>
</reference>
<dbReference type="NCBIfam" id="TIGR01409">
    <property type="entry name" value="TAT_signal_seq"/>
    <property type="match status" value="1"/>
</dbReference>
<dbReference type="InterPro" id="IPR036291">
    <property type="entry name" value="NAD(P)-bd_dom_sf"/>
</dbReference>
<dbReference type="RefSeq" id="WP_111345535.1">
    <property type="nucleotide sequence ID" value="NZ_QLII01000001.1"/>
</dbReference>
<dbReference type="Proteomes" id="UP000249016">
    <property type="component" value="Unassembled WGS sequence"/>
</dbReference>
<evidence type="ECO:0000313" key="2">
    <source>
        <dbReference type="EMBL" id="RAI76200.1"/>
    </source>
</evidence>
<dbReference type="Pfam" id="PF01408">
    <property type="entry name" value="GFO_IDH_MocA"/>
    <property type="match status" value="1"/>
</dbReference>
<proteinExistence type="predicted"/>
<comment type="caution">
    <text evidence="2">The sequence shown here is derived from an EMBL/GenBank/DDBJ whole genome shotgun (WGS) entry which is preliminary data.</text>
</comment>
<dbReference type="InterPro" id="IPR006311">
    <property type="entry name" value="TAT_signal"/>
</dbReference>
<accession>A0A327NLJ7</accession>
<dbReference type="OrthoDB" id="127583at2"/>
<dbReference type="InterPro" id="IPR019546">
    <property type="entry name" value="TAT_signal_bac_arc"/>
</dbReference>
<name>A0A327NLJ7_9BACT</name>
<dbReference type="SUPFAM" id="SSF55347">
    <property type="entry name" value="Glyceraldehyde-3-phosphate dehydrogenase-like, C-terminal domain"/>
    <property type="match status" value="1"/>
</dbReference>
<dbReference type="InterPro" id="IPR000683">
    <property type="entry name" value="Gfo/Idh/MocA-like_OxRdtase_N"/>
</dbReference>
<evidence type="ECO:0000313" key="3">
    <source>
        <dbReference type="Proteomes" id="UP000249016"/>
    </source>
</evidence>
<sequence length="453" mass="50471">MAQESNQDRREFLKTSGLLTGGAILGSLPFSTQAAERPTSRFHFSVNDTIKVALIGCGGRGTGAAQQALNTKQNIKIVAMADAFRDRLDDAYKALTERGLKAADGSPKVDVPEDHKFVGFDAYKQAIALADVVILATPPGFRPSHFEEAVRQSKQVFMEKPVATDAPGVRRVLAAAEEAKRKKLNVVVGLQRRYQPSYREMIKRIHDGALGDIVGGQVYWVSGGVWQKPRKPGQTEMDYQMRNWYYFNWLCGDHINEQHVHNIDVANWVKNSYPVSCQGTGGRQVRTGKDYGEIFDHHIVDFVYADGTTINSQCRHYEGTYSRVDEMFLGTKGKVEGMEKKTSALMGYNGQPLFSYNAKADGNPYQIEHDELFEAVAKNEYKFADAERVAKSTMTALMGRMATYSGKVVKWDEALNSQIDLFPTTLAWDAMPKSLPDKDGWYQIAVPGKTIAV</sequence>
<dbReference type="SUPFAM" id="SSF51735">
    <property type="entry name" value="NAD(P)-binding Rossmann-fold domains"/>
    <property type="match status" value="1"/>
</dbReference>
<dbReference type="Gene3D" id="3.40.50.720">
    <property type="entry name" value="NAD(P)-binding Rossmann-like Domain"/>
    <property type="match status" value="1"/>
</dbReference>
<keyword evidence="3" id="KW-1185">Reference proteome</keyword>
<dbReference type="AlphaFoldDB" id="A0A327NLJ7"/>
<dbReference type="Gene3D" id="3.30.360.10">
    <property type="entry name" value="Dihydrodipicolinate Reductase, domain 2"/>
    <property type="match status" value="1"/>
</dbReference>